<dbReference type="Proteomes" id="UP000283269">
    <property type="component" value="Unassembled WGS sequence"/>
</dbReference>
<keyword evidence="2" id="KW-1185">Reference proteome</keyword>
<name>A0A409WRB0_PSICY</name>
<dbReference type="EMBL" id="NHYD01003286">
    <property type="protein sequence ID" value="PPQ81053.1"/>
    <property type="molecule type" value="Genomic_DNA"/>
</dbReference>
<proteinExistence type="predicted"/>
<organism evidence="1 2">
    <name type="scientific">Psilocybe cyanescens</name>
    <dbReference type="NCBI Taxonomy" id="93625"/>
    <lineage>
        <taxon>Eukaryota</taxon>
        <taxon>Fungi</taxon>
        <taxon>Dikarya</taxon>
        <taxon>Basidiomycota</taxon>
        <taxon>Agaricomycotina</taxon>
        <taxon>Agaricomycetes</taxon>
        <taxon>Agaricomycetidae</taxon>
        <taxon>Agaricales</taxon>
        <taxon>Agaricineae</taxon>
        <taxon>Strophariaceae</taxon>
        <taxon>Psilocybe</taxon>
    </lineage>
</organism>
<comment type="caution">
    <text evidence="1">The sequence shown here is derived from an EMBL/GenBank/DDBJ whole genome shotgun (WGS) entry which is preliminary data.</text>
</comment>
<sequence length="91" mass="9728">MSISTPFICAYRAFVPSCERILSLHDIWAYGALPPSIPGQAQVPSPSYLASSYPSATAAGSAPNAYTQDNGNTAYTYPRARLLPTTAIKYP</sequence>
<gene>
    <name evidence="1" type="ORF">CVT25_014582</name>
</gene>
<dbReference type="AlphaFoldDB" id="A0A409WRB0"/>
<protein>
    <submittedName>
        <fullName evidence="1">Uncharacterized protein</fullName>
    </submittedName>
</protein>
<reference evidence="1 2" key="1">
    <citation type="journal article" date="2018" name="Evol. Lett.">
        <title>Horizontal gene cluster transfer increased hallucinogenic mushroom diversity.</title>
        <authorList>
            <person name="Reynolds H.T."/>
            <person name="Vijayakumar V."/>
            <person name="Gluck-Thaler E."/>
            <person name="Korotkin H.B."/>
            <person name="Matheny P.B."/>
            <person name="Slot J.C."/>
        </authorList>
    </citation>
    <scope>NUCLEOTIDE SEQUENCE [LARGE SCALE GENOMIC DNA]</scope>
    <source>
        <strain evidence="1 2">2631</strain>
    </source>
</reference>
<evidence type="ECO:0000313" key="1">
    <source>
        <dbReference type="EMBL" id="PPQ81053.1"/>
    </source>
</evidence>
<dbReference type="InParanoid" id="A0A409WRB0"/>
<accession>A0A409WRB0</accession>
<evidence type="ECO:0000313" key="2">
    <source>
        <dbReference type="Proteomes" id="UP000283269"/>
    </source>
</evidence>